<proteinExistence type="predicted"/>
<sequence length="93" mass="10332">MRRLLALLLAVMLACIATAASVIEGCTSARSVVRPTVGFQNWRSYYKICRNGFGMAYCPSKGFRSIPATFWHPEPPEPSGNTFLFTNWVLSSL</sequence>
<dbReference type="AlphaFoldDB" id="A0A139AL51"/>
<keyword evidence="1" id="KW-0732">Signal</keyword>
<evidence type="ECO:0000256" key="1">
    <source>
        <dbReference type="SAM" id="SignalP"/>
    </source>
</evidence>
<reference evidence="2 3" key="1">
    <citation type="journal article" date="2015" name="Genome Biol. Evol.">
        <title>Phylogenomic analyses indicate that early fungi evolved digesting cell walls of algal ancestors of land plants.</title>
        <authorList>
            <person name="Chang Y."/>
            <person name="Wang S."/>
            <person name="Sekimoto S."/>
            <person name="Aerts A.L."/>
            <person name="Choi C."/>
            <person name="Clum A."/>
            <person name="LaButti K.M."/>
            <person name="Lindquist E.A."/>
            <person name="Yee Ngan C."/>
            <person name="Ohm R.A."/>
            <person name="Salamov A.A."/>
            <person name="Grigoriev I.V."/>
            <person name="Spatafora J.W."/>
            <person name="Berbee M.L."/>
        </authorList>
    </citation>
    <scope>NUCLEOTIDE SEQUENCE [LARGE SCALE GENOMIC DNA]</scope>
    <source>
        <strain evidence="2 3">JEL478</strain>
    </source>
</reference>
<dbReference type="Proteomes" id="UP000070544">
    <property type="component" value="Unassembled WGS sequence"/>
</dbReference>
<protein>
    <submittedName>
        <fullName evidence="2">Uncharacterized protein</fullName>
    </submittedName>
</protein>
<feature type="signal peptide" evidence="1">
    <location>
        <begin position="1"/>
        <end position="19"/>
    </location>
</feature>
<dbReference type="PROSITE" id="PS51257">
    <property type="entry name" value="PROKAR_LIPOPROTEIN"/>
    <property type="match status" value="1"/>
</dbReference>
<gene>
    <name evidence="2" type="ORF">M427DRAFT_253041</name>
</gene>
<evidence type="ECO:0000313" key="2">
    <source>
        <dbReference type="EMBL" id="KXS17521.1"/>
    </source>
</evidence>
<keyword evidence="3" id="KW-1185">Reference proteome</keyword>
<organism evidence="2 3">
    <name type="scientific">Gonapodya prolifera (strain JEL478)</name>
    <name type="common">Monoblepharis prolifera</name>
    <dbReference type="NCBI Taxonomy" id="1344416"/>
    <lineage>
        <taxon>Eukaryota</taxon>
        <taxon>Fungi</taxon>
        <taxon>Fungi incertae sedis</taxon>
        <taxon>Chytridiomycota</taxon>
        <taxon>Chytridiomycota incertae sedis</taxon>
        <taxon>Monoblepharidomycetes</taxon>
        <taxon>Monoblepharidales</taxon>
        <taxon>Gonapodyaceae</taxon>
        <taxon>Gonapodya</taxon>
    </lineage>
</organism>
<feature type="chain" id="PRO_5007296255" evidence="1">
    <location>
        <begin position="20"/>
        <end position="93"/>
    </location>
</feature>
<accession>A0A139AL51</accession>
<evidence type="ECO:0000313" key="3">
    <source>
        <dbReference type="Proteomes" id="UP000070544"/>
    </source>
</evidence>
<name>A0A139AL51_GONPJ</name>
<dbReference type="EMBL" id="KQ965746">
    <property type="protein sequence ID" value="KXS17521.1"/>
    <property type="molecule type" value="Genomic_DNA"/>
</dbReference>